<comment type="caution">
    <text evidence="1">The sequence shown here is derived from an EMBL/GenBank/DDBJ whole genome shotgun (WGS) entry which is preliminary data.</text>
</comment>
<sequence length="272" mass="30126">MPLSQAFQKLMEGGLLTQLAPRPIPQPVPPCFKMDLHCSYHQGLGHDTNHCAALRHAIQDLIYQGLVNLGQPSVTTNPLLAHSTHADDGYEVGTMGSQTSTPFSLISNWVPFELTPIAPLAMTRQGPSIPFILVPDDDDSEMRDVQIVTHSERVDQPPPLVAKPFDGAVSHDEVRREDDGLLRQLQSTQARISIWSLIAPSSTHRDALIRALSQIRMETTTTLEGLIYMMTVDSATCIVFSDDDLPPKGSNHTRPLYYSWLFRPQSSIRPIG</sequence>
<dbReference type="EMBL" id="QGNW01001749">
    <property type="protein sequence ID" value="RVW31539.1"/>
    <property type="molecule type" value="Genomic_DNA"/>
</dbReference>
<name>A0A438D7W2_VITVI</name>
<evidence type="ECO:0000313" key="2">
    <source>
        <dbReference type="Proteomes" id="UP000288805"/>
    </source>
</evidence>
<reference evidence="1 2" key="1">
    <citation type="journal article" date="2018" name="PLoS Genet.">
        <title>Population sequencing reveals clonal diversity and ancestral inbreeding in the grapevine cultivar Chardonnay.</title>
        <authorList>
            <person name="Roach M.J."/>
            <person name="Johnson D.L."/>
            <person name="Bohlmann J."/>
            <person name="van Vuuren H.J."/>
            <person name="Jones S.J."/>
            <person name="Pretorius I.S."/>
            <person name="Schmidt S.A."/>
            <person name="Borneman A.R."/>
        </authorList>
    </citation>
    <scope>NUCLEOTIDE SEQUENCE [LARGE SCALE GENOMIC DNA]</scope>
    <source>
        <strain evidence="2">cv. Chardonnay</strain>
        <tissue evidence="1">Leaf</tissue>
    </source>
</reference>
<proteinExistence type="predicted"/>
<dbReference type="PANTHER" id="PTHR32108">
    <property type="entry name" value="DNA-DIRECTED RNA POLYMERASE SUBUNIT ALPHA"/>
    <property type="match status" value="1"/>
</dbReference>
<gene>
    <name evidence="1" type="ORF">CK203_087963</name>
</gene>
<protein>
    <submittedName>
        <fullName evidence="1">Uncharacterized protein</fullName>
    </submittedName>
</protein>
<dbReference type="AlphaFoldDB" id="A0A438D7W2"/>
<dbReference type="Proteomes" id="UP000288805">
    <property type="component" value="Unassembled WGS sequence"/>
</dbReference>
<organism evidence="1 2">
    <name type="scientific">Vitis vinifera</name>
    <name type="common">Grape</name>
    <dbReference type="NCBI Taxonomy" id="29760"/>
    <lineage>
        <taxon>Eukaryota</taxon>
        <taxon>Viridiplantae</taxon>
        <taxon>Streptophyta</taxon>
        <taxon>Embryophyta</taxon>
        <taxon>Tracheophyta</taxon>
        <taxon>Spermatophyta</taxon>
        <taxon>Magnoliopsida</taxon>
        <taxon>eudicotyledons</taxon>
        <taxon>Gunneridae</taxon>
        <taxon>Pentapetalae</taxon>
        <taxon>rosids</taxon>
        <taxon>Vitales</taxon>
        <taxon>Vitaceae</taxon>
        <taxon>Viteae</taxon>
        <taxon>Vitis</taxon>
    </lineage>
</organism>
<evidence type="ECO:0000313" key="1">
    <source>
        <dbReference type="EMBL" id="RVW31539.1"/>
    </source>
</evidence>
<accession>A0A438D7W2</accession>